<evidence type="ECO:0000313" key="2">
    <source>
        <dbReference type="EMBL" id="GCE63168.1"/>
    </source>
</evidence>
<name>A0A478FP86_9MOLU</name>
<dbReference type="EMBL" id="BIMN01000001">
    <property type="protein sequence ID" value="GCE63168.1"/>
    <property type="molecule type" value="Genomic_DNA"/>
</dbReference>
<accession>A0A478FP86</accession>
<feature type="transmembrane region" description="Helical" evidence="1">
    <location>
        <begin position="91"/>
        <end position="111"/>
    </location>
</feature>
<dbReference type="Proteomes" id="UP000324831">
    <property type="component" value="Unassembled WGS sequence"/>
</dbReference>
<sequence>METDLNLQDLSQEQIQTETLTSDSKEAEARAQKIQKIKDRNEKICKEALRNIVRVRMFWTLVFMLLVLAMAFFWYWYYAMQGKEKTLWANGLFPALLLGSEFIVFSCARIIGSGSIKKRLLGRNKCLADFPKQSTPVIRELYLLYCERRCLHFWTTLGFGALFLVHILYVLLGIGIDAAVNTGAPKNSKIFQEWDLEKFDWSHYVFFIAAFFSLLNLLQYFMFKSGNDRIIKALEDNFGREKLVDECMYCHKMHKVNFRYKTVFFIVVCFQGCLFYLLFKRMLCTIFDKSFLL</sequence>
<organism evidence="2 3">
    <name type="scientific">Candidatus Mycoplasma haematohominis</name>
    <dbReference type="NCBI Taxonomy" id="1494318"/>
    <lineage>
        <taxon>Bacteria</taxon>
        <taxon>Bacillati</taxon>
        <taxon>Mycoplasmatota</taxon>
        <taxon>Mollicutes</taxon>
        <taxon>Mycoplasmataceae</taxon>
        <taxon>Mycoplasma</taxon>
    </lineage>
</organism>
<comment type="caution">
    <text evidence="2">The sequence shown here is derived from an EMBL/GenBank/DDBJ whole genome shotgun (WGS) entry which is preliminary data.</text>
</comment>
<protein>
    <submittedName>
        <fullName evidence="2">Uncharacterized protein</fullName>
    </submittedName>
</protein>
<evidence type="ECO:0000256" key="1">
    <source>
        <dbReference type="SAM" id="Phobius"/>
    </source>
</evidence>
<feature type="transmembrane region" description="Helical" evidence="1">
    <location>
        <begin position="58"/>
        <end position="79"/>
    </location>
</feature>
<feature type="transmembrane region" description="Helical" evidence="1">
    <location>
        <begin position="262"/>
        <end position="279"/>
    </location>
</feature>
<dbReference type="AlphaFoldDB" id="A0A478FP86"/>
<reference evidence="2 3" key="1">
    <citation type="submission" date="2019-01" db="EMBL/GenBank/DDBJ databases">
        <title>Draft genome sequences of Candidatus Mycoplasma haemohominis SWG34-3 identified from a patient with pyrexia, anemia and liver dysfunction.</title>
        <authorList>
            <person name="Sekizuka T."/>
            <person name="Hattori N."/>
            <person name="Katano H."/>
            <person name="Takuma T."/>
            <person name="Ito T."/>
            <person name="Arai N."/>
            <person name="Yanai R."/>
            <person name="Ishii S."/>
            <person name="Miura Y."/>
            <person name="Tokunaga T."/>
            <person name="Watanabe H."/>
            <person name="Nomura N."/>
            <person name="Eguchi J."/>
            <person name="Arai T."/>
            <person name="Hasegawa H."/>
            <person name="Nakamaki T."/>
            <person name="Wakita T."/>
            <person name="Niki Y."/>
            <person name="Kuroda M."/>
        </authorList>
    </citation>
    <scope>NUCLEOTIDE SEQUENCE [LARGE SCALE GENOMIC DNA]</scope>
    <source>
        <strain evidence="2">SWG34-3</strain>
    </source>
</reference>
<feature type="transmembrane region" description="Helical" evidence="1">
    <location>
        <begin position="151"/>
        <end position="176"/>
    </location>
</feature>
<proteinExistence type="predicted"/>
<keyword evidence="1" id="KW-0812">Transmembrane</keyword>
<keyword evidence="1" id="KW-1133">Transmembrane helix</keyword>
<keyword evidence="1" id="KW-0472">Membrane</keyword>
<evidence type="ECO:0000313" key="3">
    <source>
        <dbReference type="Proteomes" id="UP000324831"/>
    </source>
</evidence>
<gene>
    <name evidence="2" type="ORF">MHSWG343_01460</name>
</gene>
<feature type="transmembrane region" description="Helical" evidence="1">
    <location>
        <begin position="201"/>
        <end position="223"/>
    </location>
</feature>